<dbReference type="EMBL" id="KV440992">
    <property type="protein sequence ID" value="OAD69301.1"/>
    <property type="molecule type" value="Genomic_DNA"/>
</dbReference>
<evidence type="ECO:0000313" key="2">
    <source>
        <dbReference type="Proteomes" id="UP000077315"/>
    </source>
</evidence>
<dbReference type="AlphaFoldDB" id="A0A162ZVL8"/>
<dbReference type="VEuPathDB" id="FungiDB:PHYBLDRAFT_149699"/>
<dbReference type="InParanoid" id="A0A162ZVL8"/>
<reference evidence="2" key="1">
    <citation type="submission" date="2015-06" db="EMBL/GenBank/DDBJ databases">
        <title>Expansion of signal transduction pathways in fungi by whole-genome duplication.</title>
        <authorList>
            <consortium name="DOE Joint Genome Institute"/>
            <person name="Corrochano L.M."/>
            <person name="Kuo A."/>
            <person name="Marcet-Houben M."/>
            <person name="Polaino S."/>
            <person name="Salamov A."/>
            <person name="Villalobos J.M."/>
            <person name="Alvarez M.I."/>
            <person name="Avalos J."/>
            <person name="Benito E.P."/>
            <person name="Benoit I."/>
            <person name="Burger G."/>
            <person name="Camino L.P."/>
            <person name="Canovas D."/>
            <person name="Cerda-Olmedo E."/>
            <person name="Cheng J.-F."/>
            <person name="Dominguez A."/>
            <person name="Elias M."/>
            <person name="Eslava A.P."/>
            <person name="Glaser F."/>
            <person name="Grimwood J."/>
            <person name="Gutierrez G."/>
            <person name="Heitman J."/>
            <person name="Henrissat B."/>
            <person name="Iturriaga E.A."/>
            <person name="Lang B.F."/>
            <person name="Lavin J.L."/>
            <person name="Lee S."/>
            <person name="Li W."/>
            <person name="Lindquist E."/>
            <person name="Lopez-Garcia S."/>
            <person name="Luque E.M."/>
            <person name="Marcos A.T."/>
            <person name="Martin J."/>
            <person name="McCluskey K."/>
            <person name="Medina H.R."/>
            <person name="Miralles-Duran A."/>
            <person name="Miyazaki A."/>
            <person name="Munoz-Torres E."/>
            <person name="Oguiza J.A."/>
            <person name="Ohm R."/>
            <person name="Olmedo M."/>
            <person name="Orejas M."/>
            <person name="Ortiz-Castellanos L."/>
            <person name="Pisabarro A.G."/>
            <person name="Rodriguez-Romero J."/>
            <person name="Ruiz-Herrera J."/>
            <person name="Ruiz-Vazquez R."/>
            <person name="Sanz C."/>
            <person name="Schackwitz W."/>
            <person name="Schmutz J."/>
            <person name="Shahriari M."/>
            <person name="Shelest E."/>
            <person name="Silva-Franco F."/>
            <person name="Soanes D."/>
            <person name="Syed K."/>
            <person name="Tagua V.G."/>
            <person name="Talbot N.J."/>
            <person name="Thon M."/>
            <person name="De vries R.P."/>
            <person name="Wiebenga A."/>
            <person name="Yadav J.S."/>
            <person name="Braun E.L."/>
            <person name="Baker S."/>
            <person name="Garre V."/>
            <person name="Horwitz B."/>
            <person name="Torres-Martinez S."/>
            <person name="Idnurm A."/>
            <person name="Herrera-Estrella A."/>
            <person name="Gabaldon T."/>
            <person name="Grigoriev I.V."/>
        </authorList>
    </citation>
    <scope>NUCLEOTIDE SEQUENCE [LARGE SCALE GENOMIC DNA]</scope>
    <source>
        <strain evidence="2">NRRL 1555(-)</strain>
    </source>
</reference>
<keyword evidence="2" id="KW-1185">Reference proteome</keyword>
<evidence type="ECO:0000313" key="1">
    <source>
        <dbReference type="EMBL" id="OAD69301.1"/>
    </source>
</evidence>
<protein>
    <submittedName>
        <fullName evidence="1">Uncharacterized protein</fullName>
    </submittedName>
</protein>
<accession>A0A162ZVL8</accession>
<organism evidence="1 2">
    <name type="scientific">Phycomyces blakesleeanus (strain ATCC 8743b / DSM 1359 / FGSC 10004 / NBRC 33097 / NRRL 1555)</name>
    <dbReference type="NCBI Taxonomy" id="763407"/>
    <lineage>
        <taxon>Eukaryota</taxon>
        <taxon>Fungi</taxon>
        <taxon>Fungi incertae sedis</taxon>
        <taxon>Mucoromycota</taxon>
        <taxon>Mucoromycotina</taxon>
        <taxon>Mucoromycetes</taxon>
        <taxon>Mucorales</taxon>
        <taxon>Phycomycetaceae</taxon>
        <taxon>Phycomyces</taxon>
    </lineage>
</organism>
<proteinExistence type="predicted"/>
<dbReference type="Proteomes" id="UP000077315">
    <property type="component" value="Unassembled WGS sequence"/>
</dbReference>
<dbReference type="OrthoDB" id="2286076at2759"/>
<sequence length="172" mass="20225">MYPPDIPEPKEVSLASALSSEFAKESVRSSIFNNNNINNRPLSSYFACIVPWWNTSHHNKQDNTEKLAWCYRPLNHSKSVGYRPFKQKNQCILWEHALRMEQVDSAEQEECHVWERDKNGVKRDIRVIIEEQVGFVADPYRTQPLVYEVSVCSMVKMSWRQRLIQAQAKKLR</sequence>
<gene>
    <name evidence="1" type="ORF">PHYBLDRAFT_149699</name>
</gene>
<dbReference type="RefSeq" id="XP_018287341.1">
    <property type="nucleotide sequence ID" value="XM_018432319.1"/>
</dbReference>
<dbReference type="GeneID" id="28993225"/>
<name>A0A162ZVL8_PHYB8</name>